<evidence type="ECO:0000313" key="1">
    <source>
        <dbReference type="EMBL" id="SFK69247.1"/>
    </source>
</evidence>
<organism evidence="1 2">
    <name type="scientific">Streptosporangium canum</name>
    <dbReference type="NCBI Taxonomy" id="324952"/>
    <lineage>
        <taxon>Bacteria</taxon>
        <taxon>Bacillati</taxon>
        <taxon>Actinomycetota</taxon>
        <taxon>Actinomycetes</taxon>
        <taxon>Streptosporangiales</taxon>
        <taxon>Streptosporangiaceae</taxon>
        <taxon>Streptosporangium</taxon>
    </lineage>
</organism>
<reference evidence="2" key="1">
    <citation type="submission" date="2016-10" db="EMBL/GenBank/DDBJ databases">
        <authorList>
            <person name="Varghese N."/>
            <person name="Submissions S."/>
        </authorList>
    </citation>
    <scope>NUCLEOTIDE SEQUENCE [LARGE SCALE GENOMIC DNA]</scope>
    <source>
        <strain evidence="2">CGMCC 4.2126</strain>
    </source>
</reference>
<dbReference type="EMBL" id="FOQY01000032">
    <property type="protein sequence ID" value="SFK69247.1"/>
    <property type="molecule type" value="Genomic_DNA"/>
</dbReference>
<gene>
    <name evidence="1" type="ORF">SAMN05216275_13256</name>
</gene>
<dbReference type="Proteomes" id="UP000199111">
    <property type="component" value="Unassembled WGS sequence"/>
</dbReference>
<protein>
    <submittedName>
        <fullName evidence="1">Uncharacterized protein</fullName>
    </submittedName>
</protein>
<keyword evidence="2" id="KW-1185">Reference proteome</keyword>
<accession>A0A1I4BM33</accession>
<proteinExistence type="predicted"/>
<name>A0A1I4BM33_9ACTN</name>
<sequence>MAGFFSVEARRHRSSFQHSRIELYPGEIDKLW</sequence>
<dbReference type="AlphaFoldDB" id="A0A1I4BM33"/>
<evidence type="ECO:0000313" key="2">
    <source>
        <dbReference type="Proteomes" id="UP000199111"/>
    </source>
</evidence>